<evidence type="ECO:0000313" key="3">
    <source>
        <dbReference type="Proteomes" id="UP000530320"/>
    </source>
</evidence>
<organism evidence="2 3">
    <name type="scientific">Gluconacetobacter dulcium</name>
    <dbReference type="NCBI Taxonomy" id="2729096"/>
    <lineage>
        <taxon>Bacteria</taxon>
        <taxon>Pseudomonadati</taxon>
        <taxon>Pseudomonadota</taxon>
        <taxon>Alphaproteobacteria</taxon>
        <taxon>Acetobacterales</taxon>
        <taxon>Acetobacteraceae</taxon>
        <taxon>Gluconacetobacter</taxon>
    </lineage>
</organism>
<keyword evidence="1" id="KW-1133">Transmembrane helix</keyword>
<name>A0A7W4K2T5_9PROT</name>
<dbReference type="InterPro" id="IPR046121">
    <property type="entry name" value="DUF6118"/>
</dbReference>
<evidence type="ECO:0000256" key="1">
    <source>
        <dbReference type="SAM" id="Phobius"/>
    </source>
</evidence>
<keyword evidence="1" id="KW-0812">Transmembrane</keyword>
<dbReference type="AlphaFoldDB" id="A0A7W4K2T5"/>
<feature type="transmembrane region" description="Helical" evidence="1">
    <location>
        <begin position="23"/>
        <end position="44"/>
    </location>
</feature>
<keyword evidence="1" id="KW-0472">Membrane</keyword>
<evidence type="ECO:0000313" key="2">
    <source>
        <dbReference type="EMBL" id="MBB2199248.1"/>
    </source>
</evidence>
<protein>
    <submittedName>
        <fullName evidence="2">Uncharacterized protein</fullName>
    </submittedName>
</protein>
<gene>
    <name evidence="2" type="ORF">HLH44_17705</name>
</gene>
<accession>A0A7W4K2T5</accession>
<dbReference type="RefSeq" id="WP_183010214.1">
    <property type="nucleotide sequence ID" value="NZ_JABEQP010000016.1"/>
</dbReference>
<reference evidence="2 3" key="1">
    <citation type="submission" date="2020-04" db="EMBL/GenBank/DDBJ databases">
        <title>Description of novel Gluconacetobacter.</title>
        <authorList>
            <person name="Sombolestani A."/>
        </authorList>
    </citation>
    <scope>NUCLEOTIDE SEQUENCE [LARGE SCALE GENOMIC DNA]</scope>
    <source>
        <strain evidence="2 3">LMG 22058</strain>
    </source>
</reference>
<comment type="caution">
    <text evidence="2">The sequence shown here is derived from an EMBL/GenBank/DDBJ whole genome shotgun (WGS) entry which is preliminary data.</text>
</comment>
<proteinExistence type="predicted"/>
<dbReference type="EMBL" id="JABEQP010000016">
    <property type="protein sequence ID" value="MBB2199248.1"/>
    <property type="molecule type" value="Genomic_DNA"/>
</dbReference>
<dbReference type="Proteomes" id="UP000530320">
    <property type="component" value="Unassembled WGS sequence"/>
</dbReference>
<sequence length="121" mass="13702">MQAERKRLAGIIGKARDRERQRWWVLGAAGLAFLCGLGVAAPLFREIPWGGDLRIASFIVGGDDGWDSGRTMMRVTRPDVWNHLLWEDRVVQNNYEKIKGYQDEENKSKTTEGCIVGVKPD</sequence>
<dbReference type="Pfam" id="PF19613">
    <property type="entry name" value="DUF6118"/>
    <property type="match status" value="1"/>
</dbReference>